<reference evidence="14 15" key="1">
    <citation type="submission" date="2015-06" db="EMBL/GenBank/DDBJ databases">
        <title>Survival trade-offs in plant roots during colonization by closely related pathogenic and mutualistic fungi.</title>
        <authorList>
            <person name="Hacquard S."/>
            <person name="Kracher B."/>
            <person name="Hiruma K."/>
            <person name="Weinman A."/>
            <person name="Muench P."/>
            <person name="Garrido Oter R."/>
            <person name="Ver Loren van Themaat E."/>
            <person name="Dallerey J.-F."/>
            <person name="Damm U."/>
            <person name="Henrissat B."/>
            <person name="Lespinet O."/>
            <person name="Thon M."/>
            <person name="Kemen E."/>
            <person name="McHardy A.C."/>
            <person name="Schulze-Lefert P."/>
            <person name="O'Connell R.J."/>
        </authorList>
    </citation>
    <scope>NUCLEOTIDE SEQUENCE [LARGE SCALE GENOMIC DNA]</scope>
    <source>
        <strain evidence="14 15">MAFF 238704</strain>
    </source>
</reference>
<feature type="domain" description="Auxiliary Activity family 9 catalytic" evidence="13">
    <location>
        <begin position="103"/>
        <end position="151"/>
    </location>
</feature>
<dbReference type="Pfam" id="PF03443">
    <property type="entry name" value="AA9"/>
    <property type="match status" value="2"/>
</dbReference>
<evidence type="ECO:0000256" key="2">
    <source>
        <dbReference type="ARBA" id="ARBA00004613"/>
    </source>
</evidence>
<evidence type="ECO:0000256" key="3">
    <source>
        <dbReference type="ARBA" id="ARBA00022525"/>
    </source>
</evidence>
<accession>A0A166ZK79</accession>
<evidence type="ECO:0000256" key="8">
    <source>
        <dbReference type="ARBA" id="ARBA00023326"/>
    </source>
</evidence>
<protein>
    <recommendedName>
        <fullName evidence="11">lytic cellulose monooxygenase (C4-dehydrogenating)</fullName>
        <ecNumber evidence="11">1.14.99.56</ecNumber>
    </recommendedName>
</protein>
<evidence type="ECO:0000313" key="15">
    <source>
        <dbReference type="Proteomes" id="UP000076584"/>
    </source>
</evidence>
<evidence type="ECO:0000259" key="13">
    <source>
        <dbReference type="Pfam" id="PF03443"/>
    </source>
</evidence>
<comment type="subcellular location">
    <subcellularLocation>
        <location evidence="2">Secreted</location>
    </subcellularLocation>
</comment>
<evidence type="ECO:0000256" key="9">
    <source>
        <dbReference type="ARBA" id="ARBA00044502"/>
    </source>
</evidence>
<dbReference type="Proteomes" id="UP000076584">
    <property type="component" value="Unassembled WGS sequence"/>
</dbReference>
<keyword evidence="7" id="KW-0119">Carbohydrate metabolism</keyword>
<dbReference type="Gene3D" id="2.70.50.70">
    <property type="match status" value="2"/>
</dbReference>
<feature type="signal peptide" evidence="12">
    <location>
        <begin position="1"/>
        <end position="22"/>
    </location>
</feature>
<keyword evidence="6" id="KW-1015">Disulfide bond</keyword>
<dbReference type="GO" id="GO:0030245">
    <property type="term" value="P:cellulose catabolic process"/>
    <property type="evidence" value="ECO:0007669"/>
    <property type="project" value="UniProtKB-KW"/>
</dbReference>
<evidence type="ECO:0000256" key="7">
    <source>
        <dbReference type="ARBA" id="ARBA00023277"/>
    </source>
</evidence>
<evidence type="ECO:0000256" key="4">
    <source>
        <dbReference type="ARBA" id="ARBA00022729"/>
    </source>
</evidence>
<sequence>MKFFDALTILVLSLAQCHYIFSQLIVNGNAIGGTVQTYTVVAGSKIGFELWFNEFIEHPGPGFIYMSKVSGSLNGYDGSGDWFEVFQTELCGGKPNINTGWFEHIGLHEAHVSKAEFYMECVHPKNTRSEGGTPGPLVKIPGIYKANDPGIE</sequence>
<dbReference type="InterPro" id="IPR005103">
    <property type="entry name" value="AA9_LPMO"/>
</dbReference>
<evidence type="ECO:0000256" key="5">
    <source>
        <dbReference type="ARBA" id="ARBA00023001"/>
    </source>
</evidence>
<dbReference type="AlphaFoldDB" id="A0A166ZK79"/>
<evidence type="ECO:0000256" key="1">
    <source>
        <dbReference type="ARBA" id="ARBA00001973"/>
    </source>
</evidence>
<dbReference type="GO" id="GO:0005576">
    <property type="term" value="C:extracellular region"/>
    <property type="evidence" value="ECO:0007669"/>
    <property type="project" value="UniProtKB-SubCell"/>
</dbReference>
<name>A0A166ZK79_COLIC</name>
<evidence type="ECO:0000256" key="10">
    <source>
        <dbReference type="ARBA" id="ARBA00045077"/>
    </source>
</evidence>
<keyword evidence="15" id="KW-1185">Reference proteome</keyword>
<comment type="cofactor">
    <cofactor evidence="1">
        <name>Cu(2+)</name>
        <dbReference type="ChEBI" id="CHEBI:29036"/>
    </cofactor>
</comment>
<evidence type="ECO:0000313" key="14">
    <source>
        <dbReference type="EMBL" id="KZL79021.1"/>
    </source>
</evidence>
<keyword evidence="8" id="KW-0624">Polysaccharide degradation</keyword>
<dbReference type="PANTHER" id="PTHR33353:SF2">
    <property type="entry name" value="ENDO-BETA-1,4-GLUCANASE D"/>
    <property type="match status" value="1"/>
</dbReference>
<gene>
    <name evidence="14" type="ORF">CI238_06882</name>
</gene>
<comment type="catalytic activity">
    <reaction evidence="10">
        <text>[(1-&gt;4)-beta-D-glucosyl]n+m + reduced acceptor + O2 = 4-dehydro-beta-D-glucosyl-[(1-&gt;4)-beta-D-glucosyl]n-1 + [(1-&gt;4)-beta-D-glucosyl]m + acceptor + H2O.</text>
        <dbReference type="EC" id="1.14.99.56"/>
    </reaction>
</comment>
<keyword evidence="3" id="KW-0964">Secreted</keyword>
<dbReference type="STRING" id="1573173.A0A166ZK79"/>
<comment type="caution">
    <text evidence="14">The sequence shown here is derived from an EMBL/GenBank/DDBJ whole genome shotgun (WGS) entry which is preliminary data.</text>
</comment>
<dbReference type="InterPro" id="IPR049892">
    <property type="entry name" value="AA9"/>
</dbReference>
<feature type="chain" id="PRO_5007883232" description="lytic cellulose monooxygenase (C4-dehydrogenating)" evidence="12">
    <location>
        <begin position="23"/>
        <end position="152"/>
    </location>
</feature>
<feature type="domain" description="Auxiliary Activity family 9 catalytic" evidence="13">
    <location>
        <begin position="27"/>
        <end position="101"/>
    </location>
</feature>
<organism evidence="14 15">
    <name type="scientific">Colletotrichum incanum</name>
    <name type="common">Soybean anthracnose fungus</name>
    <dbReference type="NCBI Taxonomy" id="1573173"/>
    <lineage>
        <taxon>Eukaryota</taxon>
        <taxon>Fungi</taxon>
        <taxon>Dikarya</taxon>
        <taxon>Ascomycota</taxon>
        <taxon>Pezizomycotina</taxon>
        <taxon>Sordariomycetes</taxon>
        <taxon>Hypocreomycetidae</taxon>
        <taxon>Glomerellales</taxon>
        <taxon>Glomerellaceae</taxon>
        <taxon>Colletotrichum</taxon>
        <taxon>Colletotrichum spaethianum species complex</taxon>
    </lineage>
</organism>
<dbReference type="PANTHER" id="PTHR33353">
    <property type="entry name" value="PUTATIVE (AFU_ORTHOLOGUE AFUA_1G12560)-RELATED"/>
    <property type="match status" value="1"/>
</dbReference>
<evidence type="ECO:0000256" key="11">
    <source>
        <dbReference type="ARBA" id="ARBA00047174"/>
    </source>
</evidence>
<evidence type="ECO:0000256" key="6">
    <source>
        <dbReference type="ARBA" id="ARBA00023157"/>
    </source>
</evidence>
<dbReference type="EMBL" id="LFIW01002162">
    <property type="protein sequence ID" value="KZL79021.1"/>
    <property type="molecule type" value="Genomic_DNA"/>
</dbReference>
<evidence type="ECO:0000256" key="12">
    <source>
        <dbReference type="SAM" id="SignalP"/>
    </source>
</evidence>
<dbReference type="EC" id="1.14.99.56" evidence="11"/>
<keyword evidence="4 12" id="KW-0732">Signal</keyword>
<keyword evidence="5" id="KW-0136">Cellulose degradation</keyword>
<comment type="similarity">
    <text evidence="9">Belongs to the polysaccharide monooxygenase AA9 family.</text>
</comment>
<proteinExistence type="inferred from homology"/>